<dbReference type="Proteomes" id="UP000434276">
    <property type="component" value="Unassembled WGS sequence"/>
</dbReference>
<organism evidence="2 3">
    <name type="scientific">Arabidopsis thaliana</name>
    <name type="common">Mouse-ear cress</name>
    <dbReference type="NCBI Taxonomy" id="3702"/>
    <lineage>
        <taxon>Eukaryota</taxon>
        <taxon>Viridiplantae</taxon>
        <taxon>Streptophyta</taxon>
        <taxon>Embryophyta</taxon>
        <taxon>Tracheophyta</taxon>
        <taxon>Spermatophyta</taxon>
        <taxon>Magnoliopsida</taxon>
        <taxon>eudicotyledons</taxon>
        <taxon>Gunneridae</taxon>
        <taxon>Pentapetalae</taxon>
        <taxon>rosids</taxon>
        <taxon>malvids</taxon>
        <taxon>Brassicales</taxon>
        <taxon>Brassicaceae</taxon>
        <taxon>Camelineae</taxon>
        <taxon>Arabidopsis</taxon>
    </lineage>
</organism>
<evidence type="ECO:0000256" key="1">
    <source>
        <dbReference type="SAM" id="MobiDB-lite"/>
    </source>
</evidence>
<reference evidence="2 3" key="1">
    <citation type="submission" date="2019-12" db="EMBL/GenBank/DDBJ databases">
        <authorList>
            <person name="Jiao W.-B."/>
            <person name="Schneeberger K."/>
        </authorList>
    </citation>
    <scope>NUCLEOTIDE SEQUENCE [LARGE SCALE GENOMIC DNA]</scope>
    <source>
        <strain evidence="3">cv. C24</strain>
    </source>
</reference>
<evidence type="ECO:0000313" key="3">
    <source>
        <dbReference type="Proteomes" id="UP000434276"/>
    </source>
</evidence>
<name>A0A5S9WXP6_ARATH</name>
<sequence length="100" mass="10972">MELLTLRFLNQLKGFGLLGVNGPKLRTRSTRENPSFSLDCQFVRGMWRLSGMAERFAVQGSSLMSERAAGTGAGQGLILRHRSKVEKPKVSGQIDPPKGL</sequence>
<feature type="region of interest" description="Disordered" evidence="1">
    <location>
        <begin position="77"/>
        <end position="100"/>
    </location>
</feature>
<evidence type="ECO:0000313" key="2">
    <source>
        <dbReference type="EMBL" id="CAA0359988.1"/>
    </source>
</evidence>
<gene>
    <name evidence="2" type="ORF">C24_LOCUS7565</name>
</gene>
<proteinExistence type="predicted"/>
<protein>
    <submittedName>
        <fullName evidence="2">Uncharacterized protein</fullName>
    </submittedName>
</protein>
<dbReference type="AlphaFoldDB" id="A0A5S9WXP6"/>
<accession>A0A5S9WXP6</accession>
<dbReference type="EMBL" id="CACSHJ010000088">
    <property type="protein sequence ID" value="CAA0359988.1"/>
    <property type="molecule type" value="Genomic_DNA"/>
</dbReference>